<protein>
    <submittedName>
        <fullName evidence="1">Uncharacterized protein</fullName>
    </submittedName>
</protein>
<dbReference type="Proteomes" id="UP000217211">
    <property type="component" value="Chromosome"/>
</dbReference>
<accession>A0A249P7W0</accession>
<dbReference type="EMBL" id="CP023067">
    <property type="protein sequence ID" value="ASY62013.1"/>
    <property type="molecule type" value="Genomic_DNA"/>
</dbReference>
<evidence type="ECO:0000313" key="1">
    <source>
        <dbReference type="EMBL" id="ASY62013.1"/>
    </source>
</evidence>
<sequence length="78" mass="8102">MASGKAPHHQVFASIRRCCGAGVCGLSIAGGLAPSGSPPCGEMPGRAEEVDPANYKSGRTAAAVARCQEKRRIRAYCR</sequence>
<keyword evidence="2" id="KW-1185">Reference proteome</keyword>
<name>A0A249P7W0_9HYPH</name>
<dbReference type="AlphaFoldDB" id="A0A249P7W0"/>
<proteinExistence type="predicted"/>
<organism evidence="1 2">
    <name type="scientific">Sinorhizobium sojae CCBAU 05684</name>
    <dbReference type="NCBI Taxonomy" id="716928"/>
    <lineage>
        <taxon>Bacteria</taxon>
        <taxon>Pseudomonadati</taxon>
        <taxon>Pseudomonadota</taxon>
        <taxon>Alphaproteobacteria</taxon>
        <taxon>Hyphomicrobiales</taxon>
        <taxon>Rhizobiaceae</taxon>
        <taxon>Sinorhizobium/Ensifer group</taxon>
        <taxon>Sinorhizobium</taxon>
    </lineage>
</organism>
<reference evidence="1 2" key="1">
    <citation type="submission" date="2017-08" db="EMBL/GenBank/DDBJ databases">
        <title>Multipartite genome sequences of Sinorhizobium species nodulating soybeans.</title>
        <authorList>
            <person name="Tian C.F."/>
        </authorList>
    </citation>
    <scope>NUCLEOTIDE SEQUENCE [LARGE SCALE GENOMIC DNA]</scope>
    <source>
        <strain evidence="1 2">CCBAU 05684</strain>
    </source>
</reference>
<dbReference type="KEGG" id="esj:SJ05684_c05470"/>
<gene>
    <name evidence="1" type="ORF">SJ05684_c05470</name>
</gene>
<evidence type="ECO:0000313" key="2">
    <source>
        <dbReference type="Proteomes" id="UP000217211"/>
    </source>
</evidence>